<feature type="signal peptide" evidence="5">
    <location>
        <begin position="1"/>
        <end position="22"/>
    </location>
</feature>
<evidence type="ECO:0000256" key="5">
    <source>
        <dbReference type="SAM" id="SignalP"/>
    </source>
</evidence>
<accession>Q0CF80</accession>
<dbReference type="InterPro" id="IPR050121">
    <property type="entry name" value="Cytochrome_P450_monoxygenase"/>
</dbReference>
<evidence type="ECO:0000256" key="4">
    <source>
        <dbReference type="PIRSR" id="PIRSR602401-1"/>
    </source>
</evidence>
<dbReference type="PANTHER" id="PTHR24305:SF222">
    <property type="entry name" value="CYTOCHROME P450 MONOOXYGENASE STCS"/>
    <property type="match status" value="1"/>
</dbReference>
<keyword evidence="5" id="KW-0732">Signal</keyword>
<sequence>MFLRMVLLAVLPLLGFYLYEKARHSRFQQFAAWPQLKPSLVWGHLKAFNKFIATADPSRHIDIVLQEIRRHLGNPPLFLLDLRPIQRPLVIVCSHEVAEQVSKSTKELPYSVPKSPTIKALEPLLGPNSILSAHGEQWRSLRKRFNPGFAPQHLMSLMPCILDKAWRFLENLDRHALDRNEFSLDEPCVNLTFDIIGAVTMDEDFCAQLGQDKQTELVRRFRELTLNFRTVTSNQWFTLNPRTIIHRWWLSRRIDTILSDHIRAKFAELKAQSAAGAKSRSVLSLSLQNLDRLDNRIVAQTRDQLKSFLFAGHDTTSILLQWAFYELSRTPRALAATRAELDDIFGADSSPAVVRDMLLSSQREGLVRRMSYTSAVIKETLRLYPPSGSARHLPYGSGFTVALPGGGSLCLDGTVIYNCSTVIQRDEGVYGPTAAEFRPERWLGDTDTSMQTNVDAKEDAGRIPASAWRPFERGPRNCIGQELANLEARVILACTVRRYDFEKVGLGAITHDSTGLPVVASNGQYEVENEVFNTMQVTAKPVDGMKVKVRLVPGAAPLLA</sequence>
<dbReference type="GO" id="GO:0020037">
    <property type="term" value="F:heme binding"/>
    <property type="evidence" value="ECO:0007669"/>
    <property type="project" value="InterPro"/>
</dbReference>
<dbReference type="PRINTS" id="PR00463">
    <property type="entry name" value="EP450I"/>
</dbReference>
<dbReference type="HOGENOM" id="CLU_020492_2_0_1"/>
<comment type="cofactor">
    <cofactor evidence="4">
        <name>heme</name>
        <dbReference type="ChEBI" id="CHEBI:30413"/>
    </cofactor>
</comment>
<dbReference type="OMA" id="ILLQWTF"/>
<keyword evidence="3" id="KW-0503">Monooxygenase</keyword>
<dbReference type="eggNOG" id="KOG0157">
    <property type="taxonomic scope" value="Eukaryota"/>
</dbReference>
<dbReference type="SUPFAM" id="SSF48264">
    <property type="entry name" value="Cytochrome P450"/>
    <property type="match status" value="1"/>
</dbReference>
<dbReference type="STRING" id="341663.Q0CF80"/>
<dbReference type="VEuPathDB" id="FungiDB:ATEG_07654"/>
<dbReference type="RefSeq" id="XP_001216275.1">
    <property type="nucleotide sequence ID" value="XM_001216275.1"/>
</dbReference>
<evidence type="ECO:0000256" key="2">
    <source>
        <dbReference type="ARBA" id="ARBA00023002"/>
    </source>
</evidence>
<proteinExistence type="inferred from homology"/>
<dbReference type="Proteomes" id="UP000007963">
    <property type="component" value="Unassembled WGS sequence"/>
</dbReference>
<gene>
    <name evidence="6" type="ORF">ATEG_07654</name>
</gene>
<reference evidence="7" key="1">
    <citation type="submission" date="2005-09" db="EMBL/GenBank/DDBJ databases">
        <title>Annotation of the Aspergillus terreus NIH2624 genome.</title>
        <authorList>
            <person name="Birren B.W."/>
            <person name="Lander E.S."/>
            <person name="Galagan J.E."/>
            <person name="Nusbaum C."/>
            <person name="Devon K."/>
            <person name="Henn M."/>
            <person name="Ma L.-J."/>
            <person name="Jaffe D.B."/>
            <person name="Butler J."/>
            <person name="Alvarez P."/>
            <person name="Gnerre S."/>
            <person name="Grabherr M."/>
            <person name="Kleber M."/>
            <person name="Mauceli E.W."/>
            <person name="Brockman W."/>
            <person name="Rounsley S."/>
            <person name="Young S.K."/>
            <person name="LaButti K."/>
            <person name="Pushparaj V."/>
            <person name="DeCaprio D."/>
            <person name="Crawford M."/>
            <person name="Koehrsen M."/>
            <person name="Engels R."/>
            <person name="Montgomery P."/>
            <person name="Pearson M."/>
            <person name="Howarth C."/>
            <person name="Larson L."/>
            <person name="Luoma S."/>
            <person name="White J."/>
            <person name="Alvarado L."/>
            <person name="Kodira C.D."/>
            <person name="Zeng Q."/>
            <person name="Oleary S."/>
            <person name="Yandava C."/>
            <person name="Denning D.W."/>
            <person name="Nierman W.C."/>
            <person name="Milne T."/>
            <person name="Madden K."/>
        </authorList>
    </citation>
    <scope>NUCLEOTIDE SEQUENCE [LARGE SCALE GENOMIC DNA]</scope>
    <source>
        <strain evidence="7">NIH 2624 / FGSC A1156</strain>
    </source>
</reference>
<evidence type="ECO:0000256" key="3">
    <source>
        <dbReference type="ARBA" id="ARBA00023033"/>
    </source>
</evidence>
<dbReference type="PANTHER" id="PTHR24305">
    <property type="entry name" value="CYTOCHROME P450"/>
    <property type="match status" value="1"/>
</dbReference>
<dbReference type="InterPro" id="IPR002401">
    <property type="entry name" value="Cyt_P450_E_grp-I"/>
</dbReference>
<evidence type="ECO:0000256" key="1">
    <source>
        <dbReference type="ARBA" id="ARBA00010617"/>
    </source>
</evidence>
<dbReference type="GO" id="GO:0005506">
    <property type="term" value="F:iron ion binding"/>
    <property type="evidence" value="ECO:0007669"/>
    <property type="project" value="InterPro"/>
</dbReference>
<protein>
    <submittedName>
        <fullName evidence="6">Uncharacterized protein</fullName>
    </submittedName>
</protein>
<evidence type="ECO:0000313" key="7">
    <source>
        <dbReference type="Proteomes" id="UP000007963"/>
    </source>
</evidence>
<feature type="binding site" description="axial binding residue" evidence="4">
    <location>
        <position position="478"/>
    </location>
    <ligand>
        <name>heme</name>
        <dbReference type="ChEBI" id="CHEBI:30413"/>
    </ligand>
    <ligandPart>
        <name>Fe</name>
        <dbReference type="ChEBI" id="CHEBI:18248"/>
    </ligandPart>
</feature>
<dbReference type="PRINTS" id="PR00385">
    <property type="entry name" value="P450"/>
</dbReference>
<organism evidence="6 7">
    <name type="scientific">Aspergillus terreus (strain NIH 2624 / FGSC A1156)</name>
    <dbReference type="NCBI Taxonomy" id="341663"/>
    <lineage>
        <taxon>Eukaryota</taxon>
        <taxon>Fungi</taxon>
        <taxon>Dikarya</taxon>
        <taxon>Ascomycota</taxon>
        <taxon>Pezizomycotina</taxon>
        <taxon>Eurotiomycetes</taxon>
        <taxon>Eurotiomycetidae</taxon>
        <taxon>Eurotiales</taxon>
        <taxon>Aspergillaceae</taxon>
        <taxon>Aspergillus</taxon>
        <taxon>Aspergillus subgen. Circumdati</taxon>
    </lineage>
</organism>
<dbReference type="Gene3D" id="1.10.630.10">
    <property type="entry name" value="Cytochrome P450"/>
    <property type="match status" value="1"/>
</dbReference>
<feature type="chain" id="PRO_5004170064" evidence="5">
    <location>
        <begin position="23"/>
        <end position="560"/>
    </location>
</feature>
<keyword evidence="4" id="KW-0479">Metal-binding</keyword>
<keyword evidence="2" id="KW-0560">Oxidoreductase</keyword>
<dbReference type="OrthoDB" id="10029320at2759"/>
<dbReference type="GO" id="GO:0004497">
    <property type="term" value="F:monooxygenase activity"/>
    <property type="evidence" value="ECO:0007669"/>
    <property type="project" value="UniProtKB-KW"/>
</dbReference>
<keyword evidence="4" id="KW-0349">Heme</keyword>
<keyword evidence="4" id="KW-0408">Iron</keyword>
<dbReference type="InterPro" id="IPR036396">
    <property type="entry name" value="Cyt_P450_sf"/>
</dbReference>
<dbReference type="GeneID" id="4322598"/>
<dbReference type="CDD" id="cd11051">
    <property type="entry name" value="CYP59-like"/>
    <property type="match status" value="1"/>
</dbReference>
<evidence type="ECO:0000313" key="6">
    <source>
        <dbReference type="EMBL" id="EAU31916.1"/>
    </source>
</evidence>
<dbReference type="EMBL" id="CH476604">
    <property type="protein sequence ID" value="EAU31916.1"/>
    <property type="molecule type" value="Genomic_DNA"/>
</dbReference>
<name>Q0CF80_ASPTN</name>
<dbReference type="AlphaFoldDB" id="Q0CF80"/>
<dbReference type="GO" id="GO:0016705">
    <property type="term" value="F:oxidoreductase activity, acting on paired donors, with incorporation or reduction of molecular oxygen"/>
    <property type="evidence" value="ECO:0007669"/>
    <property type="project" value="InterPro"/>
</dbReference>
<dbReference type="InterPro" id="IPR001128">
    <property type="entry name" value="Cyt_P450"/>
</dbReference>
<dbReference type="Pfam" id="PF00067">
    <property type="entry name" value="p450"/>
    <property type="match status" value="1"/>
</dbReference>
<comment type="similarity">
    <text evidence="1">Belongs to the cytochrome P450 family.</text>
</comment>